<proteinExistence type="predicted"/>
<evidence type="ECO:0000313" key="2">
    <source>
        <dbReference type="Proteomes" id="UP000814140"/>
    </source>
</evidence>
<comment type="caution">
    <text evidence="1">The sequence shown here is derived from an EMBL/GenBank/DDBJ whole genome shotgun (WGS) entry which is preliminary data.</text>
</comment>
<organism evidence="1 2">
    <name type="scientific">Artomyces pyxidatus</name>
    <dbReference type="NCBI Taxonomy" id="48021"/>
    <lineage>
        <taxon>Eukaryota</taxon>
        <taxon>Fungi</taxon>
        <taxon>Dikarya</taxon>
        <taxon>Basidiomycota</taxon>
        <taxon>Agaricomycotina</taxon>
        <taxon>Agaricomycetes</taxon>
        <taxon>Russulales</taxon>
        <taxon>Auriscalpiaceae</taxon>
        <taxon>Artomyces</taxon>
    </lineage>
</organism>
<reference evidence="1" key="1">
    <citation type="submission" date="2021-03" db="EMBL/GenBank/DDBJ databases">
        <authorList>
            <consortium name="DOE Joint Genome Institute"/>
            <person name="Ahrendt S."/>
            <person name="Looney B.P."/>
            <person name="Miyauchi S."/>
            <person name="Morin E."/>
            <person name="Drula E."/>
            <person name="Courty P.E."/>
            <person name="Chicoki N."/>
            <person name="Fauchery L."/>
            <person name="Kohler A."/>
            <person name="Kuo A."/>
            <person name="Labutti K."/>
            <person name="Pangilinan J."/>
            <person name="Lipzen A."/>
            <person name="Riley R."/>
            <person name="Andreopoulos W."/>
            <person name="He G."/>
            <person name="Johnson J."/>
            <person name="Barry K.W."/>
            <person name="Grigoriev I.V."/>
            <person name="Nagy L."/>
            <person name="Hibbett D."/>
            <person name="Henrissat B."/>
            <person name="Matheny P.B."/>
            <person name="Labbe J."/>
            <person name="Martin F."/>
        </authorList>
    </citation>
    <scope>NUCLEOTIDE SEQUENCE</scope>
    <source>
        <strain evidence="1">HHB10654</strain>
    </source>
</reference>
<keyword evidence="2" id="KW-1185">Reference proteome</keyword>
<reference evidence="1" key="2">
    <citation type="journal article" date="2022" name="New Phytol.">
        <title>Evolutionary transition to the ectomycorrhizal habit in the genomes of a hyperdiverse lineage of mushroom-forming fungi.</title>
        <authorList>
            <person name="Looney B."/>
            <person name="Miyauchi S."/>
            <person name="Morin E."/>
            <person name="Drula E."/>
            <person name="Courty P.E."/>
            <person name="Kohler A."/>
            <person name="Kuo A."/>
            <person name="LaButti K."/>
            <person name="Pangilinan J."/>
            <person name="Lipzen A."/>
            <person name="Riley R."/>
            <person name="Andreopoulos W."/>
            <person name="He G."/>
            <person name="Johnson J."/>
            <person name="Nolan M."/>
            <person name="Tritt A."/>
            <person name="Barry K.W."/>
            <person name="Grigoriev I.V."/>
            <person name="Nagy L.G."/>
            <person name="Hibbett D."/>
            <person name="Henrissat B."/>
            <person name="Matheny P.B."/>
            <person name="Labbe J."/>
            <person name="Martin F.M."/>
        </authorList>
    </citation>
    <scope>NUCLEOTIDE SEQUENCE</scope>
    <source>
        <strain evidence="1">HHB10654</strain>
    </source>
</reference>
<dbReference type="EMBL" id="MU277202">
    <property type="protein sequence ID" value="KAI0063510.1"/>
    <property type="molecule type" value="Genomic_DNA"/>
</dbReference>
<gene>
    <name evidence="1" type="ORF">BV25DRAFT_1824048</name>
</gene>
<protein>
    <submittedName>
        <fullName evidence="1">Uncharacterized protein</fullName>
    </submittedName>
</protein>
<dbReference type="Proteomes" id="UP000814140">
    <property type="component" value="Unassembled WGS sequence"/>
</dbReference>
<evidence type="ECO:0000313" key="1">
    <source>
        <dbReference type="EMBL" id="KAI0063510.1"/>
    </source>
</evidence>
<sequence>MQPHTPPRNRSSQHPPLGSPFNPAPAGAGIFHSHGVQGPAIVGPDPEQQPLPMNLELNTVLSTLRNETREAPWYGPWTIVLKEKIFKGMYTGHALSSTYPQYSLVRTFDVYRPEDDDASDTDSDEGGPHPRRRGDVIGDQPVTPMITDDEDQAEKVTQTAFGRIAQTPSPETPSITRPRGGRAVTPSPPKSSKYFDQMLIVTPPNIRKAEKEHKKKSSTRIPDFVQILHQLDRRNGREMDPPEGLKSRVILLVEVKPTAYFPADSVFVAAFTQTKEQARHAFAEDPNLSRVGVLLCVGRTWSYVEHTRQGLTPSPTQSERDDPSYEPSPKPPAGRRDRKTTQQRIVGAIAAIPEPFLEEIFRRDRWLYLQDAEGRSEKAFRLIMERLRTAHSDMLEPGVEFD</sequence>
<name>A0ACB8T6G0_9AGAM</name>
<accession>A0ACB8T6G0</accession>